<evidence type="ECO:0000256" key="5">
    <source>
        <dbReference type="ARBA" id="ARBA00022771"/>
    </source>
</evidence>
<keyword evidence="10" id="KW-1185">Reference proteome</keyword>
<evidence type="ECO:0000313" key="10">
    <source>
        <dbReference type="Proteomes" id="UP000292052"/>
    </source>
</evidence>
<dbReference type="Pfam" id="PF26200">
    <property type="entry name" value="Rcat_RNF216"/>
    <property type="match status" value="1"/>
</dbReference>
<keyword evidence="4" id="KW-0677">Repeat</keyword>
<feature type="non-terminal residue" evidence="9">
    <location>
        <position position="402"/>
    </location>
</feature>
<accession>A0A482V8P1</accession>
<comment type="caution">
    <text evidence="9">The sequence shown here is derived from an EMBL/GenBank/DDBJ whole genome shotgun (WGS) entry which is preliminary data.</text>
</comment>
<keyword evidence="6" id="KW-0833">Ubl conjugation pathway</keyword>
<keyword evidence="2" id="KW-0808">Transferase</keyword>
<gene>
    <name evidence="9" type="ORF">BDFB_012314</name>
</gene>
<keyword evidence="5" id="KW-0863">Zinc-finger</keyword>
<evidence type="ECO:0000259" key="8">
    <source>
        <dbReference type="PROSITE" id="PS51873"/>
    </source>
</evidence>
<evidence type="ECO:0000313" key="9">
    <source>
        <dbReference type="EMBL" id="RZB39510.1"/>
    </source>
</evidence>
<comment type="pathway">
    <text evidence="1">Protein modification; protein ubiquitination.</text>
</comment>
<dbReference type="STRING" id="1661398.A0A482V8P1"/>
<evidence type="ECO:0000256" key="1">
    <source>
        <dbReference type="ARBA" id="ARBA00004906"/>
    </source>
</evidence>
<sequence>MLPNADPIYLRNQARVLANKSAQDLEEFLQNALDNHDYPTMQNYLITEEKNKEVALYTKNFTVGKFLEIIPNPVEFFFNGERKPTLSKDTADKDDEDFALNFLCNQFVYLRQLDIKKAFSQQDMHLIKTYNKLKFLPKAFRNPRKLIQPSKECQNIDLLQEKKLRNTGCYERVRVVLMTNLFQKNVYFVIKIVLFVLSMLLEKEKYDFHVLLIMALDKKVFQRLCQRRQIEEIKNANIDGLETCPFCDFSMIPAEGDKIFKCENIECMKESCRECRHISHIPLRCNEIEYDEDVKMRTYIENKMTEALLRECWKCSRKFYKESGCNKMTCLCGARMCYICKQPVNDYSHFNSGSCPLYTENLQEFHLDTVLKGAQSAKNELGINTDPNKLKFDPTKNIEKYI</sequence>
<evidence type="ECO:0000256" key="2">
    <source>
        <dbReference type="ARBA" id="ARBA00022679"/>
    </source>
</evidence>
<dbReference type="OrthoDB" id="10009520at2759"/>
<dbReference type="EMBL" id="QDEB01127637">
    <property type="protein sequence ID" value="RZB39510.1"/>
    <property type="molecule type" value="Genomic_DNA"/>
</dbReference>
<dbReference type="SMART" id="SM00647">
    <property type="entry name" value="IBR"/>
    <property type="match status" value="2"/>
</dbReference>
<dbReference type="InterPro" id="IPR044066">
    <property type="entry name" value="TRIAD_supradom"/>
</dbReference>
<protein>
    <recommendedName>
        <fullName evidence="8">RING-type domain-containing protein</fullName>
    </recommendedName>
</protein>
<evidence type="ECO:0000256" key="4">
    <source>
        <dbReference type="ARBA" id="ARBA00022737"/>
    </source>
</evidence>
<dbReference type="PANTHER" id="PTHR22770">
    <property type="entry name" value="UBIQUITIN CONJUGATING ENZYME 7 INTERACTING PROTEIN-RELATED"/>
    <property type="match status" value="1"/>
</dbReference>
<dbReference type="GO" id="GO:0008270">
    <property type="term" value="F:zinc ion binding"/>
    <property type="evidence" value="ECO:0007669"/>
    <property type="project" value="UniProtKB-KW"/>
</dbReference>
<dbReference type="PROSITE" id="PS51873">
    <property type="entry name" value="TRIAD"/>
    <property type="match status" value="1"/>
</dbReference>
<dbReference type="InterPro" id="IPR047546">
    <property type="entry name" value="Rcat_RBR_RNF216"/>
</dbReference>
<proteinExistence type="predicted"/>
<name>A0A482V8P1_ASBVE</name>
<dbReference type="CDD" id="cd20339">
    <property type="entry name" value="BRcat_RBR_RNF216"/>
    <property type="match status" value="1"/>
</dbReference>
<reference evidence="9 10" key="1">
    <citation type="submission" date="2017-03" db="EMBL/GenBank/DDBJ databases">
        <title>Genome of the blue death feigning beetle - Asbolus verrucosus.</title>
        <authorList>
            <person name="Rider S.D."/>
        </authorList>
    </citation>
    <scope>NUCLEOTIDE SEQUENCE [LARGE SCALE GENOMIC DNA]</scope>
    <source>
        <strain evidence="9">Butters</strain>
        <tissue evidence="9">Head and leg muscle</tissue>
    </source>
</reference>
<dbReference type="InterPro" id="IPR051628">
    <property type="entry name" value="LUBAC_E3_Ligases"/>
</dbReference>
<evidence type="ECO:0000256" key="7">
    <source>
        <dbReference type="ARBA" id="ARBA00022833"/>
    </source>
</evidence>
<feature type="domain" description="RING-type" evidence="8">
    <location>
        <begin position="146"/>
        <end position="359"/>
    </location>
</feature>
<dbReference type="GO" id="GO:0016740">
    <property type="term" value="F:transferase activity"/>
    <property type="evidence" value="ECO:0007669"/>
    <property type="project" value="UniProtKB-KW"/>
</dbReference>
<dbReference type="Gene3D" id="1.20.120.1750">
    <property type="match status" value="1"/>
</dbReference>
<dbReference type="SUPFAM" id="SSF57850">
    <property type="entry name" value="RING/U-box"/>
    <property type="match status" value="1"/>
</dbReference>
<organism evidence="9 10">
    <name type="scientific">Asbolus verrucosus</name>
    <name type="common">Desert ironclad beetle</name>
    <dbReference type="NCBI Taxonomy" id="1661398"/>
    <lineage>
        <taxon>Eukaryota</taxon>
        <taxon>Metazoa</taxon>
        <taxon>Ecdysozoa</taxon>
        <taxon>Arthropoda</taxon>
        <taxon>Hexapoda</taxon>
        <taxon>Insecta</taxon>
        <taxon>Pterygota</taxon>
        <taxon>Neoptera</taxon>
        <taxon>Endopterygota</taxon>
        <taxon>Coleoptera</taxon>
        <taxon>Polyphaga</taxon>
        <taxon>Cucujiformia</taxon>
        <taxon>Tenebrionidae</taxon>
        <taxon>Pimeliinae</taxon>
        <taxon>Asbolus</taxon>
    </lineage>
</organism>
<dbReference type="Proteomes" id="UP000292052">
    <property type="component" value="Unassembled WGS sequence"/>
</dbReference>
<dbReference type="InterPro" id="IPR047545">
    <property type="entry name" value="BRcat_RBR_RNF216"/>
</dbReference>
<dbReference type="InterPro" id="IPR002867">
    <property type="entry name" value="IBR_dom"/>
</dbReference>
<keyword evidence="7" id="KW-0862">Zinc</keyword>
<evidence type="ECO:0000256" key="3">
    <source>
        <dbReference type="ARBA" id="ARBA00022723"/>
    </source>
</evidence>
<dbReference type="PANTHER" id="PTHR22770:SF47">
    <property type="entry name" value="E3 UBIQUITIN-PROTEIN LIGASE RNF216"/>
    <property type="match status" value="1"/>
</dbReference>
<evidence type="ECO:0000256" key="6">
    <source>
        <dbReference type="ARBA" id="ARBA00022786"/>
    </source>
</evidence>
<dbReference type="CDD" id="cd20353">
    <property type="entry name" value="Rcat_RBR_RNF216"/>
    <property type="match status" value="1"/>
</dbReference>
<dbReference type="AlphaFoldDB" id="A0A482V8P1"/>
<keyword evidence="3" id="KW-0479">Metal-binding</keyword>